<dbReference type="InterPro" id="IPR013098">
    <property type="entry name" value="Ig_I-set"/>
</dbReference>
<dbReference type="Gene3D" id="3.40.50.1820">
    <property type="entry name" value="alpha/beta hydrolase"/>
    <property type="match status" value="1"/>
</dbReference>
<dbReference type="SUPFAM" id="SSF48726">
    <property type="entry name" value="Immunoglobulin"/>
    <property type="match status" value="4"/>
</dbReference>
<keyword evidence="9 20" id="KW-0812">Transmembrane</keyword>
<gene>
    <name evidence="23" type="ORF">DUI87_29047</name>
</gene>
<comment type="catalytic activity">
    <reaction evidence="1">
        <text>Release of an N-terminal dipeptide, Xaa-Yaa-|-Zaa-, from a polypeptide, preferentially when Yaa is Pro, provided Zaa is neither Pro nor hydroxyproline.</text>
        <dbReference type="EC" id="3.4.14.5"/>
    </reaction>
</comment>
<dbReference type="FunFam" id="2.60.40.10:FF:001275">
    <property type="entry name" value="Immunoglobulin superfamily DCC subclass member 4"/>
    <property type="match status" value="1"/>
</dbReference>
<dbReference type="SUPFAM" id="SSF49265">
    <property type="entry name" value="Fibronectin type III"/>
    <property type="match status" value="3"/>
</dbReference>
<dbReference type="FunFam" id="2.60.40.10:FF:000759">
    <property type="entry name" value="Immunoglobulin superfamily DCC subclass member 4"/>
    <property type="match status" value="1"/>
</dbReference>
<keyword evidence="12" id="KW-0378">Hydrolase</keyword>
<dbReference type="FunFam" id="2.60.40.10:FF:000456">
    <property type="entry name" value="protogenin isoform X2"/>
    <property type="match status" value="1"/>
</dbReference>
<proteinExistence type="inferred from homology"/>
<dbReference type="FunFam" id="2.60.40.10:FF:000273">
    <property type="entry name" value="contactin-3 isoform X1"/>
    <property type="match status" value="1"/>
</dbReference>
<dbReference type="InterPro" id="IPR003599">
    <property type="entry name" value="Ig_sub"/>
</dbReference>
<keyword evidence="11" id="KW-0677">Repeat</keyword>
<dbReference type="GO" id="GO:0008239">
    <property type="term" value="F:dipeptidyl-peptidase activity"/>
    <property type="evidence" value="ECO:0007669"/>
    <property type="project" value="UniProtKB-EC"/>
</dbReference>
<dbReference type="FunFam" id="3.40.50.1820:FF:000016">
    <property type="entry name" value="Dipeptidyl peptidase 8-like isoform"/>
    <property type="match status" value="1"/>
</dbReference>
<feature type="region of interest" description="Disordered" evidence="19">
    <location>
        <begin position="2220"/>
        <end position="2243"/>
    </location>
</feature>
<feature type="domain" description="Ig-like" evidence="21">
    <location>
        <begin position="1085"/>
        <end position="1180"/>
    </location>
</feature>
<feature type="region of interest" description="Disordered" evidence="19">
    <location>
        <begin position="2182"/>
        <end position="2201"/>
    </location>
</feature>
<dbReference type="InterPro" id="IPR029058">
    <property type="entry name" value="AB_hydrolase_fold"/>
</dbReference>
<evidence type="ECO:0000256" key="19">
    <source>
        <dbReference type="SAM" id="MobiDB-lite"/>
    </source>
</evidence>
<feature type="domain" description="Fibronectin type-III" evidence="22">
    <location>
        <begin position="1474"/>
        <end position="1571"/>
    </location>
</feature>
<dbReference type="Gene3D" id="2.140.10.30">
    <property type="entry name" value="Dipeptidylpeptidase IV, N-terminal domain"/>
    <property type="match status" value="1"/>
</dbReference>
<keyword evidence="16" id="KW-1015">Disulfide bond</keyword>
<dbReference type="SUPFAM" id="SSF53474">
    <property type="entry name" value="alpha/beta-Hydrolases"/>
    <property type="match status" value="1"/>
</dbReference>
<keyword evidence="15 20" id="KW-0472">Membrane</keyword>
<dbReference type="PROSITE" id="PS50835">
    <property type="entry name" value="IG_LIKE"/>
    <property type="match status" value="4"/>
</dbReference>
<dbReference type="FunFam" id="2.60.40.10:FF:000551">
    <property type="entry name" value="Protogenin A"/>
    <property type="match status" value="1"/>
</dbReference>
<evidence type="ECO:0000256" key="9">
    <source>
        <dbReference type="ARBA" id="ARBA00022692"/>
    </source>
</evidence>
<evidence type="ECO:0000256" key="8">
    <source>
        <dbReference type="ARBA" id="ARBA00022670"/>
    </source>
</evidence>
<dbReference type="InterPro" id="IPR036116">
    <property type="entry name" value="FN3_sf"/>
</dbReference>
<evidence type="ECO:0000256" key="7">
    <source>
        <dbReference type="ARBA" id="ARBA00022475"/>
    </source>
</evidence>
<evidence type="ECO:0000256" key="20">
    <source>
        <dbReference type="SAM" id="Phobius"/>
    </source>
</evidence>
<evidence type="ECO:0000313" key="24">
    <source>
        <dbReference type="Proteomes" id="UP000269221"/>
    </source>
</evidence>
<organism evidence="23 24">
    <name type="scientific">Hirundo rustica rustica</name>
    <dbReference type="NCBI Taxonomy" id="333673"/>
    <lineage>
        <taxon>Eukaryota</taxon>
        <taxon>Metazoa</taxon>
        <taxon>Chordata</taxon>
        <taxon>Craniata</taxon>
        <taxon>Vertebrata</taxon>
        <taxon>Euteleostomi</taxon>
        <taxon>Archelosauria</taxon>
        <taxon>Archosauria</taxon>
        <taxon>Dinosauria</taxon>
        <taxon>Saurischia</taxon>
        <taxon>Theropoda</taxon>
        <taxon>Coelurosauria</taxon>
        <taxon>Aves</taxon>
        <taxon>Neognathae</taxon>
        <taxon>Neoaves</taxon>
        <taxon>Telluraves</taxon>
        <taxon>Australaves</taxon>
        <taxon>Passeriformes</taxon>
        <taxon>Sylvioidea</taxon>
        <taxon>Hirundinidae</taxon>
        <taxon>Hirundo</taxon>
    </lineage>
</organism>
<feature type="domain" description="Fibronectin type-III" evidence="22">
    <location>
        <begin position="1799"/>
        <end position="1894"/>
    </location>
</feature>
<comment type="similarity">
    <text evidence="4">Belongs to the peptidase S9B family. DPPIV subfamily.</text>
</comment>
<dbReference type="Pfam" id="PF19520">
    <property type="entry name" value="Dpp_8_9_N"/>
    <property type="match status" value="1"/>
</dbReference>
<keyword evidence="24" id="KW-1185">Reference proteome</keyword>
<feature type="compositionally biased region" description="Polar residues" evidence="19">
    <location>
        <begin position="2220"/>
        <end position="2233"/>
    </location>
</feature>
<evidence type="ECO:0000259" key="22">
    <source>
        <dbReference type="PROSITE" id="PS50853"/>
    </source>
</evidence>
<feature type="domain" description="Ig-like" evidence="21">
    <location>
        <begin position="990"/>
        <end position="1084"/>
    </location>
</feature>
<evidence type="ECO:0000256" key="18">
    <source>
        <dbReference type="ARBA" id="ARBA00023319"/>
    </source>
</evidence>
<dbReference type="InterPro" id="IPR002469">
    <property type="entry name" value="Peptidase_S9B_N"/>
</dbReference>
<dbReference type="Pfam" id="PF00930">
    <property type="entry name" value="DPPIV_N"/>
    <property type="match status" value="1"/>
</dbReference>
<name>A0A3M0IY64_HIRRU</name>
<evidence type="ECO:0000256" key="5">
    <source>
        <dbReference type="ARBA" id="ARBA00012062"/>
    </source>
</evidence>
<dbReference type="InterPro" id="IPR013783">
    <property type="entry name" value="Ig-like_fold"/>
</dbReference>
<dbReference type="Gene3D" id="2.60.40.10">
    <property type="entry name" value="Immunoglobulins"/>
    <property type="match status" value="9"/>
</dbReference>
<accession>A0A3M0IY64</accession>
<dbReference type="PROSITE" id="PS50853">
    <property type="entry name" value="FN3"/>
    <property type="match status" value="5"/>
</dbReference>
<keyword evidence="14 20" id="KW-1133">Transmembrane helix</keyword>
<evidence type="ECO:0000256" key="11">
    <source>
        <dbReference type="ARBA" id="ARBA00022737"/>
    </source>
</evidence>
<dbReference type="PANTHER" id="PTHR11731">
    <property type="entry name" value="PROTEASE FAMILY S9B,C DIPEPTIDYL-PEPTIDASE IV-RELATED"/>
    <property type="match status" value="1"/>
</dbReference>
<keyword evidence="13" id="KW-0720">Serine protease</keyword>
<dbReference type="SMART" id="SM00060">
    <property type="entry name" value="FN3"/>
    <property type="match status" value="5"/>
</dbReference>
<dbReference type="InterPro" id="IPR045785">
    <property type="entry name" value="Dpp_8/9_N"/>
</dbReference>
<feature type="domain" description="Ig-like" evidence="21">
    <location>
        <begin position="1187"/>
        <end position="1272"/>
    </location>
</feature>
<dbReference type="GO" id="GO:0008236">
    <property type="term" value="F:serine-type peptidase activity"/>
    <property type="evidence" value="ECO:0007669"/>
    <property type="project" value="UniProtKB-KW"/>
</dbReference>
<dbReference type="InterPro" id="IPR001375">
    <property type="entry name" value="Peptidase_S9_cat"/>
</dbReference>
<keyword evidence="18" id="KW-0393">Immunoglobulin domain</keyword>
<keyword evidence="10" id="KW-0732">Signal</keyword>
<evidence type="ECO:0000256" key="17">
    <source>
        <dbReference type="ARBA" id="ARBA00023180"/>
    </source>
</evidence>
<keyword evidence="8" id="KW-0645">Protease</keyword>
<dbReference type="InterPro" id="IPR003598">
    <property type="entry name" value="Ig_sub2"/>
</dbReference>
<dbReference type="STRING" id="333673.A0A3M0IY64"/>
<evidence type="ECO:0000256" key="4">
    <source>
        <dbReference type="ARBA" id="ARBA00010036"/>
    </source>
</evidence>
<keyword evidence="17" id="KW-0325">Glycoprotein</keyword>
<dbReference type="Pfam" id="PF13927">
    <property type="entry name" value="Ig_3"/>
    <property type="match status" value="1"/>
</dbReference>
<dbReference type="SMART" id="SM00408">
    <property type="entry name" value="IGc2"/>
    <property type="match status" value="3"/>
</dbReference>
<dbReference type="Pfam" id="PF07679">
    <property type="entry name" value="I-set"/>
    <property type="match status" value="2"/>
</dbReference>
<comment type="caution">
    <text evidence="23">The sequence shown here is derived from an EMBL/GenBank/DDBJ whole genome shotgun (WGS) entry which is preliminary data.</text>
</comment>
<feature type="region of interest" description="Disordered" evidence="19">
    <location>
        <begin position="1558"/>
        <end position="1577"/>
    </location>
</feature>
<evidence type="ECO:0000256" key="13">
    <source>
        <dbReference type="ARBA" id="ARBA00022825"/>
    </source>
</evidence>
<protein>
    <recommendedName>
        <fullName evidence="5">dipeptidyl-peptidase IV</fullName>
        <ecNumber evidence="5">3.4.14.5</ecNumber>
    </recommendedName>
</protein>
<dbReference type="SUPFAM" id="SSF82171">
    <property type="entry name" value="DPP6 N-terminal domain-like"/>
    <property type="match status" value="1"/>
</dbReference>
<evidence type="ECO:0000313" key="23">
    <source>
        <dbReference type="EMBL" id="RMB94241.1"/>
    </source>
</evidence>
<dbReference type="GO" id="GO:0004177">
    <property type="term" value="F:aminopeptidase activity"/>
    <property type="evidence" value="ECO:0007669"/>
    <property type="project" value="UniProtKB-KW"/>
</dbReference>
<dbReference type="EC" id="3.4.14.5" evidence="5"/>
<dbReference type="FunFam" id="2.60.40.10:FF:000299">
    <property type="entry name" value="protogenin isoform X2"/>
    <property type="match status" value="1"/>
</dbReference>
<evidence type="ECO:0000256" key="16">
    <source>
        <dbReference type="ARBA" id="ARBA00023157"/>
    </source>
</evidence>
<comment type="similarity">
    <text evidence="3">Belongs to the immunoglobulin superfamily. DCC family.</text>
</comment>
<sequence length="2243" mass="250255">MPRTRRDPRDLSPALETCNMAAAMETEQPGLEIFETAGREEQIPREEQPKLEPFYVERHSWSQLRKLLTDTRKYHGYMMAKAPHDFTFVKKNDPEGPHSDRIYYLAMSGENRENTLFYSEIPKTTNKAAVLLLSWKPLLDLFPAILDYGMYSREEELLRERKRIGTIGIASYDYHRESGTFLFQAGSGIYHVKDGGPHGFTQQPLRPILVETSCPNIRMDPKLCPADPNWIAFIHCNDIWISNIESREERRLTFVHNELANVEEDPKSAGVATFVLQEEFDRYTGYWWCPKAQPTLDGGKVLQILYEENDESEVEIIHVTSPMLETRRTDSFRYPKTGTANPKVTFKISEVAINAEGRIADVVDKELVQPFEILFEGVEYIARAGWTPEGKYIWSILLDRSQTRLQIVLIPPALFIPTEDDAMERQKLIDAVPDSVTPFIIYEETTDIWINIHDIFHVFPQSHEDEIEFIFASECKTGFRHLYKVTSVLKESKYKRSCGGLPAPSDFKCLIKEEIAITSGEWEVLGRHGSNIYVDEAKKLVYFQGTKDSPLEHHLYVVNYENPGEVKRLTERGYSHACCVSQDCDMFISKYSNQKNPHCVSLYRLTGSEDDAAHRTKEFWATILDSAGPLPDYIPPEVFSFESSTGFTLYGMMYKPHNLQPGKKYPTVLFIYGGPQVQLVNNRFKGIKYFRLNTLASLGYVVVVIDNRGSCHRGLKFEGAFKYKMGQIEIDDQVEGLQYLASQYDFIDLERVGIHGWSYGGYLSLMALTQRSDIFRVAIAGAPVTLWIFYDTGYTERYMGHPEHNEQGYYLGSVAMQAEKFPSEPNRLLLLHGFLDENVHFAHTSILLSFLVRAGKPYDLQIYPQERHSIRVPESGEHYELHLLYYLQENLGSHIAAMKAMLMPCPVPSSWVLSSTTVHDDDDDAVFENPLFVQLQNCPDVPGLLSKLLIVLLTYTMHVIMCNQLLLFGIAHAYGTGGYRHFPCLEVNVPSSMEVAARPEEVWEQRRLSEGDSLELSCSAGPAKVILEPNQVVILDCNLTPAEQVINITWKKNGFPLVEEEHLHVLPNGSLFISSQAVAKDSKYPERAGAEALSRFLQQPESLTVEENGMARFECRIEGLPSPVITWEKDYEAVPAEPRFITLPNGVLQIVDVQESDAGIYHCVATNAARKRYSNDATLSVVKGSQPAGGDVTIVAAPENTTVVAGESVVMECMAAADPTPFVSWIRQDGKSISTDVIVLGRTNLLIPSSQPHHSGVYVCRANKPQTRQFVTAAAELRILATPSISQAPETISRTRASTARFVCKAEGEPAPSIHWLKNGEPILSNGRVKVQSSGSLVINQIGLEDAGYYQCVAENSLGTACATTKLSVIVREGLPSAPKKVSAVSLSSSTVLVSWERPEHNSEQIIGFSLHYQRAVGTDNVEYQFAVNNDTTELQVKDLEPNTNYVFYVVAYSQLGASRTSSSIVVQTLEDVPSAAPQLSLSSMTPGDIRVTWLPPPPELSNGKITKYKIDYCTLKEADQVTSIEVGGNETQITLYSLHPNKVYKVRIAASTSVGYGAPSEWTQHRTPDRDNQTHVPFAPTELKVRAKMESLLITWQPPANHAQISGYKLYYREVGPEESSDESPLDGAEDESWDVGPIKLKKKVKQYELTRLAPGKLYEVKLVAFNKHEDGYAAVWKGKTEKAPATAVDPPVQKGPPLPPVQVYAESNSSTSIWLRWKKPDFTTVKIVNYTVRFSPWGLKNASLVTYYTSSDEDILISGLKPYTRYEFAVQSNGVGIDGPFGSVVERFTLPDRPSTPPSDLRLHPLNPYAVQVHWCPPVEPNGIIVEYLILYNANNTQPDDMWTLLTREGNIFSTEVHGLESDTRYFFKMGAKTVVGSGPYSNVKDVHTLREKLSDVLDIHSVTGIIVGVCLGLLCILFCMCASFRNSKHREALPGLDSQAGNHTYYHRSRQGVASASATLDSHELESLMSPLPEDAPMPLGDITELAEVHSLIHTSLPEDIFHGKRKSSWNKSANQAWTNSITRYGDTITKEPLSAVNGSLKLPSSAGQKLLLQALVYDAVMNEAKKSHLPASLHQVEAEVIVHSDFSASDRDYDSQLHTLESEETEMEDQEPEELPSAELALPVSPSSQQDTGQVLVDCTDNLEAQAQAELLCTDTKTEKPEAVCICGLTNGFHRQGDGLDSVESGDSDSIQEGRGDVQPVKCQLLSTAPEEALLCSNSGLTSPSSASENVAHVHDHKE</sequence>
<dbReference type="InterPro" id="IPR036179">
    <property type="entry name" value="Ig-like_dom_sf"/>
</dbReference>
<dbReference type="CDD" id="cd00063">
    <property type="entry name" value="FN3"/>
    <property type="match status" value="5"/>
</dbReference>
<dbReference type="InterPro" id="IPR003961">
    <property type="entry name" value="FN3_dom"/>
</dbReference>
<feature type="domain" description="Fibronectin type-III" evidence="22">
    <location>
        <begin position="1577"/>
        <end position="1688"/>
    </location>
</feature>
<feature type="transmembrane region" description="Helical" evidence="20">
    <location>
        <begin position="1905"/>
        <end position="1927"/>
    </location>
</feature>
<feature type="domain" description="Fibronectin type-III" evidence="22">
    <location>
        <begin position="1378"/>
        <end position="1472"/>
    </location>
</feature>
<dbReference type="GO" id="GO:0006508">
    <property type="term" value="P:proteolysis"/>
    <property type="evidence" value="ECO:0007669"/>
    <property type="project" value="UniProtKB-KW"/>
</dbReference>
<comment type="subcellular location">
    <subcellularLocation>
        <location evidence="2">Cell membrane</location>
        <topology evidence="2">Single-pass type I membrane protein</topology>
    </subcellularLocation>
</comment>
<evidence type="ECO:0000256" key="10">
    <source>
        <dbReference type="ARBA" id="ARBA00022729"/>
    </source>
</evidence>
<dbReference type="FunFam" id="2.60.40.10:FF:001038">
    <property type="entry name" value="Immunoglobulin superfamily DCC subclass member 4"/>
    <property type="match status" value="1"/>
</dbReference>
<evidence type="ECO:0000256" key="3">
    <source>
        <dbReference type="ARBA" id="ARBA00009588"/>
    </source>
</evidence>
<dbReference type="PANTHER" id="PTHR11731:SF98">
    <property type="entry name" value="DIPEPTIDYL PEPTIDASE 8"/>
    <property type="match status" value="1"/>
</dbReference>
<feature type="domain" description="Ig-like" evidence="21">
    <location>
        <begin position="1283"/>
        <end position="1368"/>
    </location>
</feature>
<dbReference type="EMBL" id="QRBI01000197">
    <property type="protein sequence ID" value="RMB94241.1"/>
    <property type="molecule type" value="Genomic_DNA"/>
</dbReference>
<keyword evidence="6" id="KW-0031">Aminopeptidase</keyword>
<dbReference type="FunFam" id="2.140.10.30:FF:000002">
    <property type="entry name" value="Dipeptidyl peptidase 8-like isoform"/>
    <property type="match status" value="1"/>
</dbReference>
<evidence type="ECO:0000256" key="2">
    <source>
        <dbReference type="ARBA" id="ARBA00004251"/>
    </source>
</evidence>
<keyword evidence="7" id="KW-1003">Cell membrane</keyword>
<evidence type="ECO:0000256" key="12">
    <source>
        <dbReference type="ARBA" id="ARBA00022801"/>
    </source>
</evidence>
<evidence type="ECO:0000256" key="6">
    <source>
        <dbReference type="ARBA" id="ARBA00022438"/>
    </source>
</evidence>
<evidence type="ECO:0000256" key="14">
    <source>
        <dbReference type="ARBA" id="ARBA00022989"/>
    </source>
</evidence>
<reference evidence="23 24" key="1">
    <citation type="submission" date="2018-07" db="EMBL/GenBank/DDBJ databases">
        <title>A high quality draft genome assembly of the barn swallow (H. rustica rustica).</title>
        <authorList>
            <person name="Formenti G."/>
            <person name="Chiara M."/>
            <person name="Poveda L."/>
            <person name="Francoijs K.-J."/>
            <person name="Bonisoli-Alquati A."/>
            <person name="Canova L."/>
            <person name="Gianfranceschi L."/>
            <person name="Horner D.S."/>
            <person name="Saino N."/>
        </authorList>
    </citation>
    <scope>NUCLEOTIDE SEQUENCE [LARGE SCALE GENOMIC DNA]</scope>
    <source>
        <strain evidence="23">Chelidonia</strain>
        <tissue evidence="23">Blood</tissue>
    </source>
</reference>
<dbReference type="Pfam" id="PF00041">
    <property type="entry name" value="fn3"/>
    <property type="match status" value="5"/>
</dbReference>
<dbReference type="SMART" id="SM00409">
    <property type="entry name" value="IG"/>
    <property type="match status" value="3"/>
</dbReference>
<evidence type="ECO:0000256" key="15">
    <source>
        <dbReference type="ARBA" id="ARBA00023136"/>
    </source>
</evidence>
<dbReference type="OrthoDB" id="6266590at2759"/>
<dbReference type="Proteomes" id="UP000269221">
    <property type="component" value="Unassembled WGS sequence"/>
</dbReference>
<dbReference type="GO" id="GO:0005886">
    <property type="term" value="C:plasma membrane"/>
    <property type="evidence" value="ECO:0007669"/>
    <property type="project" value="UniProtKB-SubCell"/>
</dbReference>
<dbReference type="InterPro" id="IPR007110">
    <property type="entry name" value="Ig-like_dom"/>
</dbReference>
<dbReference type="InterPro" id="IPR050278">
    <property type="entry name" value="Serine_Prot_S9B/DPPIV"/>
</dbReference>
<feature type="compositionally biased region" description="Basic and acidic residues" evidence="19">
    <location>
        <begin position="1564"/>
        <end position="1574"/>
    </location>
</feature>
<evidence type="ECO:0000259" key="21">
    <source>
        <dbReference type="PROSITE" id="PS50835"/>
    </source>
</evidence>
<evidence type="ECO:0000256" key="1">
    <source>
        <dbReference type="ARBA" id="ARBA00001257"/>
    </source>
</evidence>
<feature type="domain" description="Fibronectin type-III" evidence="22">
    <location>
        <begin position="1701"/>
        <end position="1794"/>
    </location>
</feature>
<dbReference type="Pfam" id="PF00326">
    <property type="entry name" value="Peptidase_S9"/>
    <property type="match status" value="1"/>
</dbReference>